<name>A0A7X6DFW3_9BURK</name>
<dbReference type="Pfam" id="PF14870">
    <property type="entry name" value="PSII_BNR"/>
    <property type="match status" value="1"/>
</dbReference>
<accession>A0A7X6DFW3</accession>
<sequence>MTPPVFAGAASAGSCRHCRRKLPRQYGLIFSMTTNARGVLQAARWHRREFLLALGAVGALAGCGGGGGDGVELLPAGTKLLDLKFVDAQTAYGVGKEGLIARTDDGGQTWRRLPSESTTDMISVLPVNRQLVFVCGVDETVLRTLDGGARWQTIRQGDGTVFGTPALVFATDAEHVALRAEGGGGRWVYPDRLKITVDGGREWKVMSRPDSIIPWAPRFTPSGFLFSLYGPGEAQALWVSDDFGGSFRQTPLSGVAVGSFGDHGIWVQIPAGGAADQPGRVAVSQDAFRTWTEAPMQIDGFAVDAQPRIWMTFLDAAGLGWARPAWPDNGLLHTTDGGRRWTAAAVAAAPIDGRTLVMARDGAQWLSTDAGATWRPFDGVSSRFERDAAGALLARSWLLEGAGYSWQRSTDDGRTWRTLL</sequence>
<keyword evidence="5" id="KW-1185">Reference proteome</keyword>
<dbReference type="SUPFAM" id="SSF110296">
    <property type="entry name" value="Oligoxyloglucan reducing end-specific cellobiohydrolase"/>
    <property type="match status" value="2"/>
</dbReference>
<dbReference type="Gene3D" id="2.130.10.10">
    <property type="entry name" value="YVTN repeat-like/Quinoprotein amine dehydrogenase"/>
    <property type="match status" value="2"/>
</dbReference>
<dbReference type="InterPro" id="IPR028203">
    <property type="entry name" value="PSII_CF48-like_dom"/>
</dbReference>
<evidence type="ECO:0000313" key="4">
    <source>
        <dbReference type="EMBL" id="NKE66422.1"/>
    </source>
</evidence>
<evidence type="ECO:0000259" key="3">
    <source>
        <dbReference type="Pfam" id="PF14870"/>
    </source>
</evidence>
<dbReference type="PANTHER" id="PTHR47199">
    <property type="entry name" value="PHOTOSYSTEM II STABILITY/ASSEMBLY FACTOR HCF136, CHLOROPLASTIC"/>
    <property type="match status" value="1"/>
</dbReference>
<comment type="caution">
    <text evidence="4">The sequence shown here is derived from an EMBL/GenBank/DDBJ whole genome shotgun (WGS) entry which is preliminary data.</text>
</comment>
<dbReference type="Proteomes" id="UP000521868">
    <property type="component" value="Unassembled WGS sequence"/>
</dbReference>
<dbReference type="PANTHER" id="PTHR47199:SF2">
    <property type="entry name" value="PHOTOSYSTEM II STABILITY_ASSEMBLY FACTOR HCF136, CHLOROPLASTIC"/>
    <property type="match status" value="1"/>
</dbReference>
<proteinExistence type="predicted"/>
<evidence type="ECO:0000256" key="1">
    <source>
        <dbReference type="ARBA" id="ARBA00022531"/>
    </source>
</evidence>
<evidence type="ECO:0000256" key="2">
    <source>
        <dbReference type="ARBA" id="ARBA00023276"/>
    </source>
</evidence>
<dbReference type="GO" id="GO:0009523">
    <property type="term" value="C:photosystem II"/>
    <property type="evidence" value="ECO:0007669"/>
    <property type="project" value="UniProtKB-KW"/>
</dbReference>
<dbReference type="AlphaFoldDB" id="A0A7X6DFW3"/>
<dbReference type="InterPro" id="IPR015943">
    <property type="entry name" value="WD40/YVTN_repeat-like_dom_sf"/>
</dbReference>
<keyword evidence="2" id="KW-0604">Photosystem II</keyword>
<gene>
    <name evidence="4" type="ORF">RAMLITH_11370</name>
</gene>
<dbReference type="GO" id="GO:0015979">
    <property type="term" value="P:photosynthesis"/>
    <property type="evidence" value="ECO:0007669"/>
    <property type="project" value="UniProtKB-KW"/>
</dbReference>
<protein>
    <recommendedName>
        <fullName evidence="3">Photosynthesis system II assembly factor Ycf48/Hcf136-like domain-containing protein</fullName>
    </recommendedName>
</protein>
<keyword evidence="1" id="KW-0602">Photosynthesis</keyword>
<dbReference type="EMBL" id="VTOX01000003">
    <property type="protein sequence ID" value="NKE66422.1"/>
    <property type="molecule type" value="Genomic_DNA"/>
</dbReference>
<reference evidence="4 5" key="1">
    <citation type="journal article" date="2020" name="Nature">
        <title>Bacterial chemolithoautotrophy via manganese oxidation.</title>
        <authorList>
            <person name="Yu H."/>
            <person name="Leadbetter J.R."/>
        </authorList>
    </citation>
    <scope>NUCLEOTIDE SEQUENCE [LARGE SCALE GENOMIC DNA]</scope>
    <source>
        <strain evidence="4 5">RBP-1</strain>
    </source>
</reference>
<evidence type="ECO:0000313" key="5">
    <source>
        <dbReference type="Proteomes" id="UP000521868"/>
    </source>
</evidence>
<organism evidence="4 5">
    <name type="scientific">Ramlibacter lithotrophicus</name>
    <dbReference type="NCBI Taxonomy" id="2606681"/>
    <lineage>
        <taxon>Bacteria</taxon>
        <taxon>Pseudomonadati</taxon>
        <taxon>Pseudomonadota</taxon>
        <taxon>Betaproteobacteria</taxon>
        <taxon>Burkholderiales</taxon>
        <taxon>Comamonadaceae</taxon>
        <taxon>Ramlibacter</taxon>
    </lineage>
</organism>
<feature type="domain" description="Photosynthesis system II assembly factor Ycf48/Hcf136-like" evidence="3">
    <location>
        <begin position="74"/>
        <end position="204"/>
    </location>
</feature>